<evidence type="ECO:0000313" key="2">
    <source>
        <dbReference type="EMBL" id="CAB1433109.1"/>
    </source>
</evidence>
<evidence type="ECO:0000256" key="1">
    <source>
        <dbReference type="SAM" id="MobiDB-lite"/>
    </source>
</evidence>
<dbReference type="EMBL" id="CADEAL010001521">
    <property type="protein sequence ID" value="CAB1433109.1"/>
    <property type="molecule type" value="Genomic_DNA"/>
</dbReference>
<comment type="caution">
    <text evidence="2">The sequence shown here is derived from an EMBL/GenBank/DDBJ whole genome shotgun (WGS) entry which is preliminary data.</text>
</comment>
<protein>
    <submittedName>
        <fullName evidence="2">Uncharacterized protein</fullName>
    </submittedName>
</protein>
<keyword evidence="3" id="KW-1185">Reference proteome</keyword>
<feature type="compositionally biased region" description="Basic and acidic residues" evidence="1">
    <location>
        <begin position="37"/>
        <end position="49"/>
    </location>
</feature>
<dbReference type="Proteomes" id="UP001153269">
    <property type="component" value="Unassembled WGS sequence"/>
</dbReference>
<name>A0A9N7UMQ3_PLEPL</name>
<sequence>METTNTLFSQESYGPKEALGRAPCSEGEVILGAPEEFTQKHKEASERRKGNNPSCSRRSSPAADASANPPAQRVAEQSHLESAACQWEGTYTMPHSRSYQSSVRPCCAVRFIWDTQSVTKLAGLLSSSDPAHHLEKTRKHGFCIQTFRIVRVSTLALVGACVLCASGGGRKGKEISDAYYHHCESYWYGIRTDVWITYNVALREGDAPERELSLFRGAEIKNPPSSFLCSAAEAMGIVDQLCDARGLKELEAVTLESQGCRMSVCDVGISVERCRLSPISPFQLMDPIRQAIRWQLSSGSQQESVMGTLKAAGLLGHRSHTAGIGLSKAPPESEHISAIVST</sequence>
<accession>A0A9N7UMQ3</accession>
<dbReference type="AlphaFoldDB" id="A0A9N7UMQ3"/>
<evidence type="ECO:0000313" key="3">
    <source>
        <dbReference type="Proteomes" id="UP001153269"/>
    </source>
</evidence>
<organism evidence="2 3">
    <name type="scientific">Pleuronectes platessa</name>
    <name type="common">European plaice</name>
    <dbReference type="NCBI Taxonomy" id="8262"/>
    <lineage>
        <taxon>Eukaryota</taxon>
        <taxon>Metazoa</taxon>
        <taxon>Chordata</taxon>
        <taxon>Craniata</taxon>
        <taxon>Vertebrata</taxon>
        <taxon>Euteleostomi</taxon>
        <taxon>Actinopterygii</taxon>
        <taxon>Neopterygii</taxon>
        <taxon>Teleostei</taxon>
        <taxon>Neoteleostei</taxon>
        <taxon>Acanthomorphata</taxon>
        <taxon>Carangaria</taxon>
        <taxon>Pleuronectiformes</taxon>
        <taxon>Pleuronectoidei</taxon>
        <taxon>Pleuronectidae</taxon>
        <taxon>Pleuronectes</taxon>
    </lineage>
</organism>
<proteinExistence type="predicted"/>
<reference evidence="2" key="1">
    <citation type="submission" date="2020-03" db="EMBL/GenBank/DDBJ databases">
        <authorList>
            <person name="Weist P."/>
        </authorList>
    </citation>
    <scope>NUCLEOTIDE SEQUENCE</scope>
</reference>
<gene>
    <name evidence="2" type="ORF">PLEPLA_LOCUS21197</name>
</gene>
<feature type="compositionally biased region" description="Low complexity" evidence="1">
    <location>
        <begin position="51"/>
        <end position="73"/>
    </location>
</feature>
<feature type="compositionally biased region" description="Polar residues" evidence="1">
    <location>
        <begin position="1"/>
        <end position="12"/>
    </location>
</feature>
<feature type="region of interest" description="Disordered" evidence="1">
    <location>
        <begin position="1"/>
        <end position="75"/>
    </location>
</feature>